<evidence type="ECO:0000259" key="2">
    <source>
        <dbReference type="Pfam" id="PF23305"/>
    </source>
</evidence>
<dbReference type="Pfam" id="PF23305">
    <property type="entry name" value="DUF7082"/>
    <property type="match status" value="1"/>
</dbReference>
<sequence length="779" mass="84544">MAQPNEDPGIPLILDEHSELAETLHYQGQEEEGLLARGDFPAALLSMSNYEKSAPHLYEYNAPRALQEHVYASTQPPFPSQYAGPQAGLPHGSNPGPLSLVTTSQYHAPAAYGEPSQSLLDLSARPLPEVTSYSPSKGSAGAKIYVYIRTVYDITSESHLSLSLMFGSKQCAAMVTPMDQADPRSQYGFYTLTATVPPLSSTGWLEPLVGVSLRVEDGSSQDVGVVEVGNFTYTDGTYQAAYNSPQESSRKRKGSVGSVDAARTPAKRSSGQQLRNKVGDDFGSYSYMQPTGSPYSPYLQPPVASTAYSYSTGYDRSLGPSNYQPQISPRQYQYQYASGPNVNPTTKVAAPNSPAWSPYSAYSALSRSPRQIPDSNASRLQRISSPSSMANPPLIRTSTIQHSPSPATTPAGVSQGSQAFNPYAIYPHKAVLKIEGDLDAMAEGWSRTEWDAKRRLVQFTRKQTGSTIQTSFQPVTLEDRTPNSICISCIWWEEKQECFVTSVDTIYLLESLVAVRFTVEEKNRIRRNLEGFRPLTVSKAKPDSEEFFKVIMGFPNPKPRNIEKDVKVFPWKILSHALKKIIGKYSASYSSTAGALLTPVSSTGYASGVPSETGTEHHATASPRSTTESITSSVYTTGMTSTVRSPNLRMAAVGGLRSPPGPSELRLSIPTLGSTQDPQHHHHHQPHQPQHHWQPQQPSHVQLTHRQPTSGLPSVAGSGRGSWDFATYIDNNHPVAAPPEADTTAHAVSFQQPGNIATAVGASSSDLGGGESYHRAPRP</sequence>
<gene>
    <name evidence="3" type="ORF">L228DRAFT_267390</name>
</gene>
<name>A0A165HED2_XYLHT</name>
<keyword evidence="4" id="KW-1185">Reference proteome</keyword>
<dbReference type="OMA" id="ISCIYWD"/>
<feature type="region of interest" description="Disordered" evidence="1">
    <location>
        <begin position="759"/>
        <end position="779"/>
    </location>
</feature>
<dbReference type="Proteomes" id="UP000076632">
    <property type="component" value="Unassembled WGS sequence"/>
</dbReference>
<dbReference type="OrthoDB" id="1751210at2759"/>
<organism evidence="3 4">
    <name type="scientific">Xylona heveae (strain CBS 132557 / TC161)</name>
    <dbReference type="NCBI Taxonomy" id="1328760"/>
    <lineage>
        <taxon>Eukaryota</taxon>
        <taxon>Fungi</taxon>
        <taxon>Dikarya</taxon>
        <taxon>Ascomycota</taxon>
        <taxon>Pezizomycotina</taxon>
        <taxon>Xylonomycetes</taxon>
        <taxon>Xylonales</taxon>
        <taxon>Xylonaceae</taxon>
        <taxon>Xylona</taxon>
    </lineage>
</organism>
<dbReference type="InParanoid" id="A0A165HED2"/>
<dbReference type="AlphaFoldDB" id="A0A165HED2"/>
<feature type="region of interest" description="Disordered" evidence="1">
    <location>
        <begin position="604"/>
        <end position="718"/>
    </location>
</feature>
<feature type="compositionally biased region" description="Polar residues" evidence="1">
    <location>
        <begin position="622"/>
        <end position="645"/>
    </location>
</feature>
<feature type="compositionally biased region" description="Low complexity" evidence="1">
    <location>
        <begin position="691"/>
        <end position="702"/>
    </location>
</feature>
<feature type="compositionally biased region" description="Polar residues" evidence="1">
    <location>
        <begin position="604"/>
        <end position="613"/>
    </location>
</feature>
<dbReference type="EMBL" id="KV407457">
    <property type="protein sequence ID" value="KZF23384.1"/>
    <property type="molecule type" value="Genomic_DNA"/>
</dbReference>
<feature type="region of interest" description="Disordered" evidence="1">
    <location>
        <begin position="242"/>
        <end position="285"/>
    </location>
</feature>
<evidence type="ECO:0000313" key="4">
    <source>
        <dbReference type="Proteomes" id="UP000076632"/>
    </source>
</evidence>
<dbReference type="RefSeq" id="XP_018188939.1">
    <property type="nucleotide sequence ID" value="XM_018334983.1"/>
</dbReference>
<feature type="domain" description="DUF7082" evidence="2">
    <location>
        <begin position="429"/>
        <end position="582"/>
    </location>
</feature>
<accession>A0A165HED2</accession>
<feature type="region of interest" description="Disordered" evidence="1">
    <location>
        <begin position="367"/>
        <end position="414"/>
    </location>
</feature>
<feature type="compositionally biased region" description="Basic residues" evidence="1">
    <location>
        <begin position="680"/>
        <end position="690"/>
    </location>
</feature>
<feature type="compositionally biased region" description="Polar residues" evidence="1">
    <location>
        <begin position="373"/>
        <end position="414"/>
    </location>
</feature>
<proteinExistence type="predicted"/>
<dbReference type="InterPro" id="IPR055509">
    <property type="entry name" value="DUF7082"/>
</dbReference>
<dbReference type="PANTHER" id="PTHR39463:SF1">
    <property type="entry name" value="MEDUSA"/>
    <property type="match status" value="1"/>
</dbReference>
<dbReference type="PANTHER" id="PTHR39463">
    <property type="entry name" value="MEDUSA"/>
    <property type="match status" value="1"/>
</dbReference>
<protein>
    <recommendedName>
        <fullName evidence="2">DUF7082 domain-containing protein</fullName>
    </recommendedName>
</protein>
<dbReference type="GeneID" id="28900120"/>
<reference evidence="3 4" key="1">
    <citation type="journal article" date="2016" name="Fungal Biol.">
        <title>The genome of Xylona heveae provides a window into fungal endophytism.</title>
        <authorList>
            <person name="Gazis R."/>
            <person name="Kuo A."/>
            <person name="Riley R."/>
            <person name="LaButti K."/>
            <person name="Lipzen A."/>
            <person name="Lin J."/>
            <person name="Amirebrahimi M."/>
            <person name="Hesse C.N."/>
            <person name="Spatafora J.W."/>
            <person name="Henrissat B."/>
            <person name="Hainaut M."/>
            <person name="Grigoriev I.V."/>
            <person name="Hibbett D.S."/>
        </authorList>
    </citation>
    <scope>NUCLEOTIDE SEQUENCE [LARGE SCALE GENOMIC DNA]</scope>
    <source>
        <strain evidence="3 4">TC161</strain>
    </source>
</reference>
<evidence type="ECO:0000313" key="3">
    <source>
        <dbReference type="EMBL" id="KZF23384.1"/>
    </source>
</evidence>
<dbReference type="GO" id="GO:0005634">
    <property type="term" value="C:nucleus"/>
    <property type="evidence" value="ECO:0007669"/>
    <property type="project" value="TreeGrafter"/>
</dbReference>
<dbReference type="STRING" id="1328760.A0A165HED2"/>
<evidence type="ECO:0000256" key="1">
    <source>
        <dbReference type="SAM" id="MobiDB-lite"/>
    </source>
</evidence>